<keyword evidence="2" id="KW-1185">Reference proteome</keyword>
<feature type="coiled-coil region" evidence="1">
    <location>
        <begin position="89"/>
        <end position="116"/>
    </location>
</feature>
<dbReference type="InParanoid" id="A0A6P7X458"/>
<dbReference type="RefSeq" id="XP_030047233.1">
    <property type="nucleotide sequence ID" value="XM_030191373.1"/>
</dbReference>
<dbReference type="AlphaFoldDB" id="A0A6P7X458"/>
<accession>A0A6P7X458</accession>
<evidence type="ECO:0000313" key="2">
    <source>
        <dbReference type="Proteomes" id="UP000515156"/>
    </source>
</evidence>
<name>A0A6P7X458_9AMPH</name>
<evidence type="ECO:0000256" key="1">
    <source>
        <dbReference type="SAM" id="Coils"/>
    </source>
</evidence>
<keyword evidence="1" id="KW-0175">Coiled coil</keyword>
<organism evidence="2 3">
    <name type="scientific">Microcaecilia unicolor</name>
    <dbReference type="NCBI Taxonomy" id="1415580"/>
    <lineage>
        <taxon>Eukaryota</taxon>
        <taxon>Metazoa</taxon>
        <taxon>Chordata</taxon>
        <taxon>Craniata</taxon>
        <taxon>Vertebrata</taxon>
        <taxon>Euteleostomi</taxon>
        <taxon>Amphibia</taxon>
        <taxon>Gymnophiona</taxon>
        <taxon>Siphonopidae</taxon>
        <taxon>Microcaecilia</taxon>
    </lineage>
</organism>
<sequence length="289" mass="33416">MPFHRSSAVLQDGKLHEAKITAKELPKEVEKHFGPSGAEILRQSYSEHLTLGHHGSSMVSPPKQEMIDRILAIRNIQHFDRKIQNAEIIKKLNENKELLKKELKELQQQKKYFQKVHTVSSQQIENKRLLQSRIISTMKHLPDLEMRVQNLREELYRKTEQKLRPYLGESVLVGAEPYQIRDINMVRALLDEMVEELMDDYLKRESKSYDNTQQPYGQKQMVPENKEEMGSSQVIPLIAEQLLLEVTLEITKQAANEVFLINNMGHTLGYGLIFCSVQNVLDSKCIGPT</sequence>
<dbReference type="KEGG" id="muo:115461519"/>
<evidence type="ECO:0000313" key="3">
    <source>
        <dbReference type="RefSeq" id="XP_030047233.1"/>
    </source>
</evidence>
<dbReference type="Proteomes" id="UP000515156">
    <property type="component" value="Chromosome 2"/>
</dbReference>
<protein>
    <submittedName>
        <fullName evidence="3">Uncharacterized protein LOC115461519</fullName>
    </submittedName>
</protein>
<dbReference type="OrthoDB" id="199838at2759"/>
<proteinExistence type="predicted"/>
<reference evidence="3" key="1">
    <citation type="submission" date="2025-08" db="UniProtKB">
        <authorList>
            <consortium name="RefSeq"/>
        </authorList>
    </citation>
    <scope>IDENTIFICATION</scope>
</reference>
<dbReference type="GeneID" id="115461519"/>
<gene>
    <name evidence="3" type="primary">LOC115461519</name>
</gene>